<dbReference type="HOGENOM" id="CLU_558076_0_0_1"/>
<organism evidence="2">
    <name type="scientific">Magallana gigas</name>
    <name type="common">Pacific oyster</name>
    <name type="synonym">Crassostrea gigas</name>
    <dbReference type="NCBI Taxonomy" id="29159"/>
    <lineage>
        <taxon>Eukaryota</taxon>
        <taxon>Metazoa</taxon>
        <taxon>Spiralia</taxon>
        <taxon>Lophotrochozoa</taxon>
        <taxon>Mollusca</taxon>
        <taxon>Bivalvia</taxon>
        <taxon>Autobranchia</taxon>
        <taxon>Pteriomorphia</taxon>
        <taxon>Ostreida</taxon>
        <taxon>Ostreoidea</taxon>
        <taxon>Ostreidae</taxon>
        <taxon>Magallana</taxon>
    </lineage>
</organism>
<reference evidence="2" key="1">
    <citation type="journal article" date="2012" name="Nature">
        <title>The oyster genome reveals stress adaptation and complexity of shell formation.</title>
        <authorList>
            <person name="Zhang G."/>
            <person name="Fang X."/>
            <person name="Guo X."/>
            <person name="Li L."/>
            <person name="Luo R."/>
            <person name="Xu F."/>
            <person name="Yang P."/>
            <person name="Zhang L."/>
            <person name="Wang X."/>
            <person name="Qi H."/>
            <person name="Xiong Z."/>
            <person name="Que H."/>
            <person name="Xie Y."/>
            <person name="Holland P.W."/>
            <person name="Paps J."/>
            <person name="Zhu Y."/>
            <person name="Wu F."/>
            <person name="Chen Y."/>
            <person name="Wang J."/>
            <person name="Peng C."/>
            <person name="Meng J."/>
            <person name="Yang L."/>
            <person name="Liu J."/>
            <person name="Wen B."/>
            <person name="Zhang N."/>
            <person name="Huang Z."/>
            <person name="Zhu Q."/>
            <person name="Feng Y."/>
            <person name="Mount A."/>
            <person name="Hedgecock D."/>
            <person name="Xu Z."/>
            <person name="Liu Y."/>
            <person name="Domazet-Loso T."/>
            <person name="Du Y."/>
            <person name="Sun X."/>
            <person name="Zhang S."/>
            <person name="Liu B."/>
            <person name="Cheng P."/>
            <person name="Jiang X."/>
            <person name="Li J."/>
            <person name="Fan D."/>
            <person name="Wang W."/>
            <person name="Fu W."/>
            <person name="Wang T."/>
            <person name="Wang B."/>
            <person name="Zhang J."/>
            <person name="Peng Z."/>
            <person name="Li Y."/>
            <person name="Li N."/>
            <person name="Wang J."/>
            <person name="Chen M."/>
            <person name="He Y."/>
            <person name="Tan F."/>
            <person name="Song X."/>
            <person name="Zheng Q."/>
            <person name="Huang R."/>
            <person name="Yang H."/>
            <person name="Du X."/>
            <person name="Chen L."/>
            <person name="Yang M."/>
            <person name="Gaffney P.M."/>
            <person name="Wang S."/>
            <person name="Luo L."/>
            <person name="She Z."/>
            <person name="Ming Y."/>
            <person name="Huang W."/>
            <person name="Zhang S."/>
            <person name="Huang B."/>
            <person name="Zhang Y."/>
            <person name="Qu T."/>
            <person name="Ni P."/>
            <person name="Miao G."/>
            <person name="Wang J."/>
            <person name="Wang Q."/>
            <person name="Steinberg C.E."/>
            <person name="Wang H."/>
            <person name="Li N."/>
            <person name="Qian L."/>
            <person name="Zhang G."/>
            <person name="Li Y."/>
            <person name="Yang H."/>
            <person name="Liu X."/>
            <person name="Wang J."/>
            <person name="Yin Y."/>
            <person name="Wang J."/>
        </authorList>
    </citation>
    <scope>NUCLEOTIDE SEQUENCE [LARGE SCALE GENOMIC DNA]</scope>
    <source>
        <strain evidence="2">05x7-T-G4-1.051#20</strain>
    </source>
</reference>
<protein>
    <submittedName>
        <fullName evidence="2">Uncharacterized protein</fullName>
    </submittedName>
</protein>
<feature type="region of interest" description="Disordered" evidence="1">
    <location>
        <begin position="1"/>
        <end position="47"/>
    </location>
</feature>
<gene>
    <name evidence="2" type="ORF">CGI_10028324</name>
</gene>
<feature type="region of interest" description="Disordered" evidence="1">
    <location>
        <begin position="411"/>
        <end position="435"/>
    </location>
</feature>
<sequence>MEHDEITDDATDEDDQKPQPSEDIRKSGRKKRPPASYSPERTEIKRRRLGEFVTQQDIDKDVKGEPFSCGRCGSPYVVNKRNLIFVKQRAKRASLTKKPEPEVKEHYLQTCQVEAQALANRLQKPEANRLFCPEYSKEPCGCIQKYLKNQGDPGQADVRARELCDLLQKALQLAKLKFYPLPELDSNDKPIRKNARKKNFVGLGMGHKRSRAFEAFVMEKRQYLRNVVKLCERGCQKVLAYSNNFLHKRLRTEKDNCRVVIQRSKRTMGLLTAFEEFSKNKCCVDNCVKMADTHRKLLADWRERARTSQIEARRVIAEMLIPSAGCSKNCYNFINMVTGSSKGVISKVSQQMLWTGGDKEPPVHGLVKKANSIKAEAHTQSQPQPLIKANTDVSAVVNPSLDVQDIYGQPSGELEQVSGHPEGQTHSQPDPKQQAVISPDSQQQQLLQLQQIFEHQQQQLIQQQLLQHTLLNERMDNSSCTAQVENGGN</sequence>
<evidence type="ECO:0000313" key="2">
    <source>
        <dbReference type="EMBL" id="EKC37097.1"/>
    </source>
</evidence>
<dbReference type="AlphaFoldDB" id="K1QK74"/>
<proteinExistence type="predicted"/>
<dbReference type="InParanoid" id="K1QK74"/>
<accession>K1QK74</accession>
<feature type="compositionally biased region" description="Polar residues" evidence="1">
    <location>
        <begin position="424"/>
        <end position="435"/>
    </location>
</feature>
<feature type="compositionally biased region" description="Acidic residues" evidence="1">
    <location>
        <begin position="1"/>
        <end position="15"/>
    </location>
</feature>
<name>K1QK74_MAGGI</name>
<feature type="compositionally biased region" description="Basic and acidic residues" evidence="1">
    <location>
        <begin position="16"/>
        <end position="26"/>
    </location>
</feature>
<evidence type="ECO:0000256" key="1">
    <source>
        <dbReference type="SAM" id="MobiDB-lite"/>
    </source>
</evidence>
<dbReference type="EMBL" id="JH823235">
    <property type="protein sequence ID" value="EKC37097.1"/>
    <property type="molecule type" value="Genomic_DNA"/>
</dbReference>